<dbReference type="GO" id="GO:0005975">
    <property type="term" value="P:carbohydrate metabolic process"/>
    <property type="evidence" value="ECO:0007669"/>
    <property type="project" value="InterPro"/>
</dbReference>
<dbReference type="InterPro" id="IPR017853">
    <property type="entry name" value="GH"/>
</dbReference>
<dbReference type="Gene3D" id="3.20.20.80">
    <property type="entry name" value="Glycosidases"/>
    <property type="match status" value="2"/>
</dbReference>
<evidence type="ECO:0000259" key="1">
    <source>
        <dbReference type="SMART" id="SM00642"/>
    </source>
</evidence>
<dbReference type="AlphaFoldDB" id="A0A1H3MLJ2"/>
<feature type="domain" description="Glycosyl hydrolase family 13 catalytic" evidence="1">
    <location>
        <begin position="147"/>
        <end position="516"/>
    </location>
</feature>
<dbReference type="SMART" id="SM00642">
    <property type="entry name" value="Aamy"/>
    <property type="match status" value="1"/>
</dbReference>
<keyword evidence="3" id="KW-1185">Reference proteome</keyword>
<dbReference type="EMBL" id="FNOY01000062">
    <property type="protein sequence ID" value="SDY77602.1"/>
    <property type="molecule type" value="Genomic_DNA"/>
</dbReference>
<proteinExistence type="predicted"/>
<dbReference type="Proteomes" id="UP000198640">
    <property type="component" value="Unassembled WGS sequence"/>
</dbReference>
<organism evidence="2 3">
    <name type="scientific">Nitrosomonas halophila</name>
    <dbReference type="NCBI Taxonomy" id="44576"/>
    <lineage>
        <taxon>Bacteria</taxon>
        <taxon>Pseudomonadati</taxon>
        <taxon>Pseudomonadota</taxon>
        <taxon>Betaproteobacteria</taxon>
        <taxon>Nitrosomonadales</taxon>
        <taxon>Nitrosomonadaceae</taxon>
        <taxon>Nitrosomonas</taxon>
    </lineage>
</organism>
<accession>A0A1H3MLJ2</accession>
<evidence type="ECO:0000313" key="3">
    <source>
        <dbReference type="Proteomes" id="UP000198640"/>
    </source>
</evidence>
<protein>
    <submittedName>
        <fullName evidence="2">1,4-alpha-glucan branching enzyme</fullName>
    </submittedName>
</protein>
<sequence length="619" mass="69816">MIDLNQLGAHTDPDGRLRLAILLPHITPDKGYRLFADIIHSIDQFDPDVPASIAELSFAGGGYGLWQFDGELAALARHGHFGESGRYVYRYRLARHGQIRVPWFADPYATLSCVGTLSAFDLPSDPFSSWTDADFRVPAIDDLIAYELMVDDFANDFDGVIDRLPYLKGLGINCIELMPVTNVPEPYRWGYMPLSHFAIEERYGGGARLAALVDACHAEGIAVIHDAVYAHMHEEFCYRKVYEATGEPNPMIGPFAETMFGIGTDFHKPLAYDYFAAVNRYFIETLHLDGFRYDYVPGIYDGPNGVGYARLVYDTYQASKSMPRFQRPGGHSGIIQAAEYLDRPKAVLRETYTTASKRWWPMLKAQDMVRAEPGPVPEGLIHDLLLIDSADPWPVQYSHPVNGDTFPVAALQFVESHDKSRLMYLMSGEHSPWHGGFDLFDRDRSRWYRLQPFAIALMTALGVPLLWQGQEFGEVYGKHDDGGSRVLAARPLHWNFFYETGGRTLTNLYRRLGRLRHRYQCLRSRQSWYYPDRSDLGRGLVAYLRSPDDPALPAAMVLINFGAVAGTLQVPFPYPGRWLDCLHGASEQDAWPLDLAAHATDVAMTIPSNYGRILIGERD</sequence>
<gene>
    <name evidence="2" type="ORF">SAMN05421881_10627</name>
</gene>
<dbReference type="RefSeq" id="WP_176974029.1">
    <property type="nucleotide sequence ID" value="NZ_FNOY01000062.1"/>
</dbReference>
<dbReference type="SUPFAM" id="SSF51445">
    <property type="entry name" value="(Trans)glycosidases"/>
    <property type="match status" value="1"/>
</dbReference>
<reference evidence="2 3" key="1">
    <citation type="submission" date="2016-10" db="EMBL/GenBank/DDBJ databases">
        <authorList>
            <person name="de Groot N.N."/>
        </authorList>
    </citation>
    <scope>NUCLEOTIDE SEQUENCE [LARGE SCALE GENOMIC DNA]</scope>
    <source>
        <strain evidence="2 3">Nm1</strain>
    </source>
</reference>
<evidence type="ECO:0000313" key="2">
    <source>
        <dbReference type="EMBL" id="SDY77602.1"/>
    </source>
</evidence>
<dbReference type="PANTHER" id="PTHR43002">
    <property type="entry name" value="GLYCOGEN DEBRANCHING ENZYME"/>
    <property type="match status" value="1"/>
</dbReference>
<dbReference type="InterPro" id="IPR006047">
    <property type="entry name" value="GH13_cat_dom"/>
</dbReference>
<dbReference type="Pfam" id="PF00128">
    <property type="entry name" value="Alpha-amylase"/>
    <property type="match status" value="1"/>
</dbReference>
<dbReference type="STRING" id="44576.SAMN05421881_10627"/>
<name>A0A1H3MLJ2_9PROT</name>